<name>A0ABT9ZQD2_9BACI</name>
<dbReference type="Proteomes" id="UP001230005">
    <property type="component" value="Unassembled WGS sequence"/>
</dbReference>
<organism evidence="2 3">
    <name type="scientific">Evansella vedderi</name>
    <dbReference type="NCBI Taxonomy" id="38282"/>
    <lineage>
        <taxon>Bacteria</taxon>
        <taxon>Bacillati</taxon>
        <taxon>Bacillota</taxon>
        <taxon>Bacilli</taxon>
        <taxon>Bacillales</taxon>
        <taxon>Bacillaceae</taxon>
        <taxon>Evansella</taxon>
    </lineage>
</organism>
<dbReference type="CDD" id="cd07043">
    <property type="entry name" value="STAS_anti-anti-sigma_factors"/>
    <property type="match status" value="1"/>
</dbReference>
<dbReference type="InterPro" id="IPR002645">
    <property type="entry name" value="STAS_dom"/>
</dbReference>
<gene>
    <name evidence="2" type="ORF">J2S74_000431</name>
</gene>
<evidence type="ECO:0000259" key="1">
    <source>
        <dbReference type="PROSITE" id="PS50801"/>
    </source>
</evidence>
<feature type="domain" description="STAS" evidence="1">
    <location>
        <begin position="3"/>
        <end position="108"/>
    </location>
</feature>
<dbReference type="Gene3D" id="3.30.750.24">
    <property type="entry name" value="STAS domain"/>
    <property type="match status" value="1"/>
</dbReference>
<dbReference type="SUPFAM" id="SSF52091">
    <property type="entry name" value="SpoIIaa-like"/>
    <property type="match status" value="1"/>
</dbReference>
<keyword evidence="3" id="KW-1185">Reference proteome</keyword>
<reference evidence="2 3" key="1">
    <citation type="submission" date="2023-07" db="EMBL/GenBank/DDBJ databases">
        <title>Genomic Encyclopedia of Type Strains, Phase IV (KMG-IV): sequencing the most valuable type-strain genomes for metagenomic binning, comparative biology and taxonomic classification.</title>
        <authorList>
            <person name="Goeker M."/>
        </authorList>
    </citation>
    <scope>NUCLEOTIDE SEQUENCE [LARGE SCALE GENOMIC DNA]</scope>
    <source>
        <strain evidence="2 3">DSM 9768</strain>
    </source>
</reference>
<dbReference type="PROSITE" id="PS50801">
    <property type="entry name" value="STAS"/>
    <property type="match status" value="1"/>
</dbReference>
<comment type="caution">
    <text evidence="2">The sequence shown here is derived from an EMBL/GenBank/DDBJ whole genome shotgun (WGS) entry which is preliminary data.</text>
</comment>
<dbReference type="EMBL" id="JAUSUG010000001">
    <property type="protein sequence ID" value="MDQ0253059.1"/>
    <property type="molecule type" value="Genomic_DNA"/>
</dbReference>
<protein>
    <submittedName>
        <fullName evidence="2">Anti-anti-sigma factor</fullName>
    </submittedName>
</protein>
<dbReference type="InterPro" id="IPR036513">
    <property type="entry name" value="STAS_dom_sf"/>
</dbReference>
<sequence length="108" mass="12233">MSLVIKKETKNTTMTLKFIGILDISTTNEIVPYLNEIDNNLKELSLDFSEIEFIDSTGIGSIMNAIHLSQEKDFTLKFEGVNELTRQVFEMVGLYDILEAVQQEGLDV</sequence>
<evidence type="ECO:0000313" key="2">
    <source>
        <dbReference type="EMBL" id="MDQ0253059.1"/>
    </source>
</evidence>
<dbReference type="PANTHER" id="PTHR33495:SF2">
    <property type="entry name" value="ANTI-SIGMA FACTOR ANTAGONIST TM_1081-RELATED"/>
    <property type="match status" value="1"/>
</dbReference>
<dbReference type="RefSeq" id="WP_307321177.1">
    <property type="nucleotide sequence ID" value="NZ_JAUSUG010000001.1"/>
</dbReference>
<evidence type="ECO:0000313" key="3">
    <source>
        <dbReference type="Proteomes" id="UP001230005"/>
    </source>
</evidence>
<accession>A0ABT9ZQD2</accession>
<dbReference type="Pfam" id="PF01740">
    <property type="entry name" value="STAS"/>
    <property type="match status" value="1"/>
</dbReference>
<proteinExistence type="predicted"/>
<dbReference type="PANTHER" id="PTHR33495">
    <property type="entry name" value="ANTI-SIGMA FACTOR ANTAGONIST TM_1081-RELATED-RELATED"/>
    <property type="match status" value="1"/>
</dbReference>